<evidence type="ECO:0000313" key="3">
    <source>
        <dbReference type="Proteomes" id="UP000298663"/>
    </source>
</evidence>
<feature type="compositionally biased region" description="Polar residues" evidence="1">
    <location>
        <begin position="1"/>
        <end position="13"/>
    </location>
</feature>
<evidence type="ECO:0000313" key="2">
    <source>
        <dbReference type="EMBL" id="TMS38791.1"/>
    </source>
</evidence>
<comment type="caution">
    <text evidence="2">The sequence shown here is derived from an EMBL/GenBank/DDBJ whole genome shotgun (WGS) entry which is preliminary data.</text>
</comment>
<dbReference type="EMBL" id="AZBU02000001">
    <property type="protein sequence ID" value="TMS38791.1"/>
    <property type="molecule type" value="Genomic_DNA"/>
</dbReference>
<feature type="compositionally biased region" description="Polar residues" evidence="1">
    <location>
        <begin position="61"/>
        <end position="80"/>
    </location>
</feature>
<accession>A0A4U8UZ40</accession>
<feature type="region of interest" description="Disordered" evidence="1">
    <location>
        <begin position="57"/>
        <end position="88"/>
    </location>
</feature>
<gene>
    <name evidence="2" type="ORF">L596_005435</name>
</gene>
<name>A0A4U8UZ40_STECR</name>
<protein>
    <submittedName>
        <fullName evidence="2">Uncharacterized protein</fullName>
    </submittedName>
</protein>
<feature type="compositionally biased region" description="Polar residues" evidence="1">
    <location>
        <begin position="22"/>
        <end position="38"/>
    </location>
</feature>
<dbReference type="Proteomes" id="UP000298663">
    <property type="component" value="Chromosome X"/>
</dbReference>
<feature type="region of interest" description="Disordered" evidence="1">
    <location>
        <begin position="1"/>
        <end position="38"/>
    </location>
</feature>
<reference evidence="2 3" key="2">
    <citation type="journal article" date="2019" name="G3 (Bethesda)">
        <title>Hybrid Assembly of the Genome of the Entomopathogenic Nematode Steinernema carpocapsae Identifies the X-Chromosome.</title>
        <authorList>
            <person name="Serra L."/>
            <person name="Macchietto M."/>
            <person name="Macias-Munoz A."/>
            <person name="McGill C.J."/>
            <person name="Rodriguez I.M."/>
            <person name="Rodriguez B."/>
            <person name="Murad R."/>
            <person name="Mortazavi A."/>
        </authorList>
    </citation>
    <scope>NUCLEOTIDE SEQUENCE [LARGE SCALE GENOMIC DNA]</scope>
    <source>
        <strain evidence="2 3">ALL</strain>
    </source>
</reference>
<proteinExistence type="predicted"/>
<reference evidence="2 3" key="1">
    <citation type="journal article" date="2015" name="Genome Biol.">
        <title>Comparative genomics of Steinernema reveals deeply conserved gene regulatory networks.</title>
        <authorList>
            <person name="Dillman A.R."/>
            <person name="Macchietto M."/>
            <person name="Porter C.F."/>
            <person name="Rogers A."/>
            <person name="Williams B."/>
            <person name="Antoshechkin I."/>
            <person name="Lee M.M."/>
            <person name="Goodwin Z."/>
            <person name="Lu X."/>
            <person name="Lewis E.E."/>
            <person name="Goodrich-Blair H."/>
            <person name="Stock S.P."/>
            <person name="Adams B.J."/>
            <person name="Sternberg P.W."/>
            <person name="Mortazavi A."/>
        </authorList>
    </citation>
    <scope>NUCLEOTIDE SEQUENCE [LARGE SCALE GENOMIC DNA]</scope>
    <source>
        <strain evidence="2 3">ALL</strain>
    </source>
</reference>
<sequence length="88" mass="9713">MKLQVETSAQPNIRLSMLPQYARSTGRGQNFSRKPASTQCTRRAKYLALEAPWLMSHTPHGLSNVSSTPYSPSTGRNPSVSHPIDLFA</sequence>
<keyword evidence="3" id="KW-1185">Reference proteome</keyword>
<dbReference type="EMBL" id="CM016762">
    <property type="protein sequence ID" value="TMS38791.1"/>
    <property type="molecule type" value="Genomic_DNA"/>
</dbReference>
<dbReference type="AlphaFoldDB" id="A0A4U8UZ40"/>
<evidence type="ECO:0000256" key="1">
    <source>
        <dbReference type="SAM" id="MobiDB-lite"/>
    </source>
</evidence>
<organism evidence="2 3">
    <name type="scientific">Steinernema carpocapsae</name>
    <name type="common">Entomopathogenic nematode</name>
    <dbReference type="NCBI Taxonomy" id="34508"/>
    <lineage>
        <taxon>Eukaryota</taxon>
        <taxon>Metazoa</taxon>
        <taxon>Ecdysozoa</taxon>
        <taxon>Nematoda</taxon>
        <taxon>Chromadorea</taxon>
        <taxon>Rhabditida</taxon>
        <taxon>Tylenchina</taxon>
        <taxon>Panagrolaimomorpha</taxon>
        <taxon>Strongyloidoidea</taxon>
        <taxon>Steinernematidae</taxon>
        <taxon>Steinernema</taxon>
    </lineage>
</organism>